<evidence type="ECO:0000313" key="1">
    <source>
        <dbReference type="EMBL" id="ANE45920.1"/>
    </source>
</evidence>
<proteinExistence type="predicted"/>
<accession>A0A172TFY5</accession>
<reference evidence="1 2" key="1">
    <citation type="submission" date="2015-01" db="EMBL/GenBank/DDBJ databases">
        <title>Paenibacillus swuensis/DY6/whole genome sequencing.</title>
        <authorList>
            <person name="Kim M.K."/>
            <person name="Srinivasan S."/>
            <person name="Lee J.-J."/>
        </authorList>
    </citation>
    <scope>NUCLEOTIDE SEQUENCE [LARGE SCALE GENOMIC DNA]</scope>
    <source>
        <strain evidence="1 2">DY6</strain>
    </source>
</reference>
<organism evidence="1 2">
    <name type="scientific">Paenibacillus swuensis</name>
    <dbReference type="NCBI Taxonomy" id="1178515"/>
    <lineage>
        <taxon>Bacteria</taxon>
        <taxon>Bacillati</taxon>
        <taxon>Bacillota</taxon>
        <taxon>Bacilli</taxon>
        <taxon>Bacillales</taxon>
        <taxon>Paenibacillaceae</taxon>
        <taxon>Paenibacillus</taxon>
    </lineage>
</organism>
<dbReference type="EMBL" id="CP011388">
    <property type="protein sequence ID" value="ANE45920.1"/>
    <property type="molecule type" value="Genomic_DNA"/>
</dbReference>
<sequence>MKWIHVVPPGFWLLEPYPKYSILNLPIIYQGMKKAGTLKESRFIIRKQLEYFNLVEVDAKFSKLICGNAKCY</sequence>
<dbReference type="Proteomes" id="UP000076927">
    <property type="component" value="Chromosome"/>
</dbReference>
<protein>
    <submittedName>
        <fullName evidence="1">Uncharacterized protein</fullName>
    </submittedName>
</protein>
<keyword evidence="2" id="KW-1185">Reference proteome</keyword>
<dbReference type="PATRIC" id="fig|1178515.4.peg.1204"/>
<dbReference type="KEGG" id="pswu:SY83_06020"/>
<evidence type="ECO:0000313" key="2">
    <source>
        <dbReference type="Proteomes" id="UP000076927"/>
    </source>
</evidence>
<gene>
    <name evidence="1" type="ORF">SY83_06020</name>
</gene>
<dbReference type="AlphaFoldDB" id="A0A172TFY5"/>
<name>A0A172TFY5_9BACL</name>